<feature type="domain" description="SAC3/GANP/THP3 conserved" evidence="2">
    <location>
        <begin position="17"/>
        <end position="197"/>
    </location>
</feature>
<feature type="compositionally biased region" description="Basic residues" evidence="1">
    <location>
        <begin position="56"/>
        <end position="65"/>
    </location>
</feature>
<dbReference type="AlphaFoldDB" id="A0A8B7NB61"/>
<dbReference type="GO" id="GO:0005634">
    <property type="term" value="C:nucleus"/>
    <property type="evidence" value="ECO:0007669"/>
    <property type="project" value="TreeGrafter"/>
</dbReference>
<dbReference type="InterPro" id="IPR045107">
    <property type="entry name" value="SAC3/GANP/THP3"/>
</dbReference>
<dbReference type="InterPro" id="IPR005062">
    <property type="entry name" value="SAC3/GANP/THP3_conserved"/>
</dbReference>
<dbReference type="GO" id="GO:0051298">
    <property type="term" value="P:centrosome duplication"/>
    <property type="evidence" value="ECO:0007669"/>
    <property type="project" value="TreeGrafter"/>
</dbReference>
<feature type="domain" description="SAC3/GANP/THP3 conserved" evidence="2">
    <location>
        <begin position="363"/>
        <end position="491"/>
    </location>
</feature>
<feature type="region of interest" description="Disordered" evidence="1">
    <location>
        <begin position="37"/>
        <end position="65"/>
    </location>
</feature>
<evidence type="ECO:0000256" key="1">
    <source>
        <dbReference type="SAM" id="MobiDB-lite"/>
    </source>
</evidence>
<organism evidence="3 4">
    <name type="scientific">Hyalella azteca</name>
    <name type="common">Amphipod</name>
    <dbReference type="NCBI Taxonomy" id="294128"/>
    <lineage>
        <taxon>Eukaryota</taxon>
        <taxon>Metazoa</taxon>
        <taxon>Ecdysozoa</taxon>
        <taxon>Arthropoda</taxon>
        <taxon>Crustacea</taxon>
        <taxon>Multicrustacea</taxon>
        <taxon>Malacostraca</taxon>
        <taxon>Eumalacostraca</taxon>
        <taxon>Peracarida</taxon>
        <taxon>Amphipoda</taxon>
        <taxon>Senticaudata</taxon>
        <taxon>Talitrida</taxon>
        <taxon>Talitroidea</taxon>
        <taxon>Hyalellidae</taxon>
        <taxon>Hyalella</taxon>
    </lineage>
</organism>
<dbReference type="GO" id="GO:0051225">
    <property type="term" value="P:spindle assembly"/>
    <property type="evidence" value="ECO:0007669"/>
    <property type="project" value="TreeGrafter"/>
</dbReference>
<feature type="region of interest" description="Disordered" evidence="1">
    <location>
        <begin position="227"/>
        <end position="258"/>
    </location>
</feature>
<proteinExistence type="predicted"/>
<dbReference type="RefSeq" id="XP_018010819.1">
    <property type="nucleotide sequence ID" value="XM_018155330.2"/>
</dbReference>
<feature type="region of interest" description="Disordered" evidence="1">
    <location>
        <begin position="272"/>
        <end position="361"/>
    </location>
</feature>
<accession>A0A8B7NB61</accession>
<dbReference type="OrthoDB" id="264795at2759"/>
<dbReference type="Gene3D" id="1.25.40.990">
    <property type="match status" value="2"/>
</dbReference>
<gene>
    <name evidence="4" type="primary">LOC108668166</name>
</gene>
<protein>
    <submittedName>
        <fullName evidence="4">Uncharacterized protein LOC108668166</fullName>
    </submittedName>
</protein>
<feature type="compositionally biased region" description="Polar residues" evidence="1">
    <location>
        <begin position="234"/>
        <end position="258"/>
    </location>
</feature>
<dbReference type="GO" id="GO:0005819">
    <property type="term" value="C:spindle"/>
    <property type="evidence" value="ECO:0007669"/>
    <property type="project" value="TreeGrafter"/>
</dbReference>
<dbReference type="Pfam" id="PF03399">
    <property type="entry name" value="SAC3_GANP"/>
    <property type="match status" value="2"/>
</dbReference>
<sequence>MSAEPPNKDIRGMCLSMCPPSEMTFRQREGLAHQMECRPPMPQSRVEQTAAPGRKKESKHCNKNKAVKGDPQYFVKEFARSAAGRDIRAADVRPLPVLTRTLRYLLTQAQARRDVSPDCCHEFVSDRLRAIRQDLAVQALLTSPAAAPLLAAAVRYMLLQFYRMCESRDHVHNAVLEMRQLQETLASVLRIYRDHPVKTPDTPTHFSDSDDEECEYFFELDPVTGRVREKASAEDTNASEGSPGTCDDNTASSGEDISQRLSCMNIVDEGEKTMPVARRPSSSSPENGPESRQNNAASIDLHQQHSKSSSINSYDHGTEYDSNDHNAVVNSEPNKISNNLIQSRTSNEDTNPPVREDEQDCSNCFSSEHEEMECMHLLLNYDATEAIKHSLSLPPSLKNGKTFQRVLTSVLSYHSCGNTAALLRLLQCLPPLLATSLYLNLPKIQRKVIQVLNTSHHNTKIPLLEVSSQLGLFGDTDAARRVCQHYGIDIVDHNTIAFNKKHFNDNAPQLPLERAEWLDKKLAKTTVEQLLLPHPLVIMHSCYVCQV</sequence>
<feature type="compositionally biased region" description="Polar residues" evidence="1">
    <location>
        <begin position="328"/>
        <end position="350"/>
    </location>
</feature>
<dbReference type="GeneID" id="108668166"/>
<evidence type="ECO:0000313" key="3">
    <source>
        <dbReference type="Proteomes" id="UP000694843"/>
    </source>
</evidence>
<reference evidence="4" key="1">
    <citation type="submission" date="2025-08" db="UniProtKB">
        <authorList>
            <consortium name="RefSeq"/>
        </authorList>
    </citation>
    <scope>IDENTIFICATION</scope>
    <source>
        <tissue evidence="4">Whole organism</tissue>
    </source>
</reference>
<evidence type="ECO:0000259" key="2">
    <source>
        <dbReference type="Pfam" id="PF03399"/>
    </source>
</evidence>
<feature type="compositionally biased region" description="Polar residues" evidence="1">
    <location>
        <begin position="306"/>
        <end position="315"/>
    </location>
</feature>
<dbReference type="GO" id="GO:0005813">
    <property type="term" value="C:centrosome"/>
    <property type="evidence" value="ECO:0007669"/>
    <property type="project" value="TreeGrafter"/>
</dbReference>
<dbReference type="PANTHER" id="PTHR12436:SF38">
    <property type="entry name" value="SAC3 DOMAIN-CONTAINING PROTEIN 1"/>
    <property type="match status" value="1"/>
</dbReference>
<dbReference type="KEGG" id="hazt:108668166"/>
<evidence type="ECO:0000313" key="4">
    <source>
        <dbReference type="RefSeq" id="XP_018010819.1"/>
    </source>
</evidence>
<dbReference type="PANTHER" id="PTHR12436">
    <property type="entry name" value="80 KDA MCM3-ASSOCIATED PROTEIN"/>
    <property type="match status" value="1"/>
</dbReference>
<feature type="compositionally biased region" description="Low complexity" evidence="1">
    <location>
        <begin position="278"/>
        <end position="292"/>
    </location>
</feature>
<keyword evidence="3" id="KW-1185">Reference proteome</keyword>
<dbReference type="Proteomes" id="UP000694843">
    <property type="component" value="Unplaced"/>
</dbReference>
<name>A0A8B7NB61_HYAAZ</name>